<dbReference type="InterPro" id="IPR013216">
    <property type="entry name" value="Methyltransf_11"/>
</dbReference>
<evidence type="ECO:0000313" key="2">
    <source>
        <dbReference type="EMBL" id="THV30956.1"/>
    </source>
</evidence>
<dbReference type="Pfam" id="PF08241">
    <property type="entry name" value="Methyltransf_11"/>
    <property type="match status" value="1"/>
</dbReference>
<evidence type="ECO:0000259" key="1">
    <source>
        <dbReference type="Pfam" id="PF08241"/>
    </source>
</evidence>
<dbReference type="SUPFAM" id="SSF53335">
    <property type="entry name" value="S-adenosyl-L-methionine-dependent methyltransferases"/>
    <property type="match status" value="1"/>
</dbReference>
<dbReference type="InterPro" id="IPR029063">
    <property type="entry name" value="SAM-dependent_MTases_sf"/>
</dbReference>
<organism evidence="2 3">
    <name type="scientific">Glycomyces paridis</name>
    <dbReference type="NCBI Taxonomy" id="2126555"/>
    <lineage>
        <taxon>Bacteria</taxon>
        <taxon>Bacillati</taxon>
        <taxon>Actinomycetota</taxon>
        <taxon>Actinomycetes</taxon>
        <taxon>Glycomycetales</taxon>
        <taxon>Glycomycetaceae</taxon>
        <taxon>Glycomyces</taxon>
    </lineage>
</organism>
<dbReference type="PANTHER" id="PTHR43861:SF1">
    <property type="entry name" value="TRANS-ACONITATE 2-METHYLTRANSFERASE"/>
    <property type="match status" value="1"/>
</dbReference>
<name>A0A4V4HPR8_9ACTN</name>
<gene>
    <name evidence="2" type="ORF">E9998_05445</name>
</gene>
<evidence type="ECO:0000313" key="3">
    <source>
        <dbReference type="Proteomes" id="UP000305792"/>
    </source>
</evidence>
<proteinExistence type="predicted"/>
<sequence>MRANWTEGAAGWVANEAVYDAVFGPVTRAILDAAAPAPGLRVLDVGCGTGTLLAATDAAGAAAVGVDISATMAEAASRRVPGATVIVEDAQTADLLAAAPGTPFDRVVSRFGVMFFDDPVAAFANLRAACAPGARLVFACWRGEAENPVFTAGTRVLAARLDPPPAPEAPGEPGPMAFAESDRTAAILKAAGWDGIAVDAFDFLLDYGFDGGDGVEQRIAGVLAGRTGRLAQEQLRPALGDDAWESLVDEVRADLDAFVIDGAVRFPGAVWLVSATNPGPA</sequence>
<keyword evidence="2" id="KW-0489">Methyltransferase</keyword>
<dbReference type="EMBL" id="STGX01000003">
    <property type="protein sequence ID" value="THV30956.1"/>
    <property type="molecule type" value="Genomic_DNA"/>
</dbReference>
<dbReference type="CDD" id="cd02440">
    <property type="entry name" value="AdoMet_MTases"/>
    <property type="match status" value="1"/>
</dbReference>
<feature type="domain" description="Methyltransferase type 11" evidence="1">
    <location>
        <begin position="43"/>
        <end position="138"/>
    </location>
</feature>
<keyword evidence="2" id="KW-0808">Transferase</keyword>
<dbReference type="GO" id="GO:0032259">
    <property type="term" value="P:methylation"/>
    <property type="evidence" value="ECO:0007669"/>
    <property type="project" value="UniProtKB-KW"/>
</dbReference>
<protein>
    <submittedName>
        <fullName evidence="2">Class I SAM-dependent methyltransferase</fullName>
    </submittedName>
</protein>
<dbReference type="Gene3D" id="3.40.50.150">
    <property type="entry name" value="Vaccinia Virus protein VP39"/>
    <property type="match status" value="1"/>
</dbReference>
<reference evidence="2 3" key="1">
    <citation type="journal article" date="2018" name="Int. J. Syst. Evol. Microbiol.">
        <title>Glycomyces paridis sp. nov., isolated from the medicinal plant Paris polyphylla.</title>
        <authorList>
            <person name="Fang X.M."/>
            <person name="Bai J.L."/>
            <person name="Su J."/>
            <person name="Zhao L.L."/>
            <person name="Liu H.Y."/>
            <person name="Ma B.P."/>
            <person name="Zhang Y.Q."/>
            <person name="Yu L.Y."/>
        </authorList>
    </citation>
    <scope>NUCLEOTIDE SEQUENCE [LARGE SCALE GENOMIC DNA]</scope>
    <source>
        <strain evidence="2 3">CPCC 204357</strain>
    </source>
</reference>
<dbReference type="GO" id="GO:0008757">
    <property type="term" value="F:S-adenosylmethionine-dependent methyltransferase activity"/>
    <property type="evidence" value="ECO:0007669"/>
    <property type="project" value="InterPro"/>
</dbReference>
<keyword evidence="3" id="KW-1185">Reference proteome</keyword>
<comment type="caution">
    <text evidence="2">The sequence shown here is derived from an EMBL/GenBank/DDBJ whole genome shotgun (WGS) entry which is preliminary data.</text>
</comment>
<accession>A0A4V4HPR8</accession>
<dbReference type="Proteomes" id="UP000305792">
    <property type="component" value="Unassembled WGS sequence"/>
</dbReference>
<dbReference type="OrthoDB" id="9777638at2"/>
<dbReference type="AlphaFoldDB" id="A0A4V4HPR8"/>
<dbReference type="PANTHER" id="PTHR43861">
    <property type="entry name" value="TRANS-ACONITATE 2-METHYLTRANSFERASE-RELATED"/>
    <property type="match status" value="1"/>
</dbReference>